<dbReference type="EMBL" id="JADJZA010000001">
    <property type="protein sequence ID" value="MBK9295545.1"/>
    <property type="molecule type" value="Genomic_DNA"/>
</dbReference>
<evidence type="ECO:0000259" key="1">
    <source>
        <dbReference type="Pfam" id="PF03061"/>
    </source>
</evidence>
<comment type="caution">
    <text evidence="2">The sequence shown here is derived from an EMBL/GenBank/DDBJ whole genome shotgun (WGS) entry which is preliminary data.</text>
</comment>
<proteinExistence type="predicted"/>
<dbReference type="CDD" id="cd03443">
    <property type="entry name" value="PaaI_thioesterase"/>
    <property type="match status" value="1"/>
</dbReference>
<accession>A0A936TEJ2</accession>
<evidence type="ECO:0000313" key="2">
    <source>
        <dbReference type="EMBL" id="MBK9295545.1"/>
    </source>
</evidence>
<gene>
    <name evidence="2" type="ORF">IPN02_01450</name>
</gene>
<evidence type="ECO:0000313" key="3">
    <source>
        <dbReference type="Proteomes" id="UP000727993"/>
    </source>
</evidence>
<dbReference type="InterPro" id="IPR006683">
    <property type="entry name" value="Thioestr_dom"/>
</dbReference>
<dbReference type="Pfam" id="PF03061">
    <property type="entry name" value="4HBT"/>
    <property type="match status" value="1"/>
</dbReference>
<sequence length="136" mass="14590">MNADDVNVMLAEHFPGAGANCVELGGTYAVASTELSELSIRPGGYVSGPTQFAIADAALWYVTFVAIGRIEPMALTSELSIRFLRPAQGERIWARADLATATRRSVVGSVSVWMDDRSDRPTAVAQGTYVLPRAKD</sequence>
<reference evidence="2 3" key="1">
    <citation type="submission" date="2020-10" db="EMBL/GenBank/DDBJ databases">
        <title>Connecting structure to function with the recovery of over 1000 high-quality activated sludge metagenome-assembled genomes encoding full-length rRNA genes using long-read sequencing.</title>
        <authorList>
            <person name="Singleton C.M."/>
            <person name="Petriglieri F."/>
            <person name="Kristensen J.M."/>
            <person name="Kirkegaard R.H."/>
            <person name="Michaelsen T.Y."/>
            <person name="Andersen M.H."/>
            <person name="Karst S.M."/>
            <person name="Dueholm M.S."/>
            <person name="Nielsen P.H."/>
            <person name="Albertsen M."/>
        </authorList>
    </citation>
    <scope>NUCLEOTIDE SEQUENCE [LARGE SCALE GENOMIC DNA]</scope>
    <source>
        <strain evidence="2">Lyne_18-Q3-R50-59_MAXAC.006</strain>
    </source>
</reference>
<dbReference type="Gene3D" id="3.10.129.10">
    <property type="entry name" value="Hotdog Thioesterase"/>
    <property type="match status" value="1"/>
</dbReference>
<protein>
    <submittedName>
        <fullName evidence="2">PaaI family thioesterase</fullName>
    </submittedName>
</protein>
<dbReference type="InterPro" id="IPR029069">
    <property type="entry name" value="HotDog_dom_sf"/>
</dbReference>
<name>A0A936TEJ2_9ACTN</name>
<organism evidence="2 3">
    <name type="scientific">Candidatus Neomicrothrix subdominans</name>
    <dbReference type="NCBI Taxonomy" id="2954438"/>
    <lineage>
        <taxon>Bacteria</taxon>
        <taxon>Bacillati</taxon>
        <taxon>Actinomycetota</taxon>
        <taxon>Acidimicrobiia</taxon>
        <taxon>Acidimicrobiales</taxon>
        <taxon>Microthrixaceae</taxon>
        <taxon>Candidatus Neomicrothrix</taxon>
    </lineage>
</organism>
<dbReference type="SUPFAM" id="SSF54637">
    <property type="entry name" value="Thioesterase/thiol ester dehydrase-isomerase"/>
    <property type="match status" value="1"/>
</dbReference>
<dbReference type="AlphaFoldDB" id="A0A936TEJ2"/>
<feature type="domain" description="Thioesterase" evidence="1">
    <location>
        <begin position="43"/>
        <end position="117"/>
    </location>
</feature>
<dbReference type="Proteomes" id="UP000727993">
    <property type="component" value="Unassembled WGS sequence"/>
</dbReference>